<gene>
    <name evidence="4" type="ORF">GDR74_10110</name>
</gene>
<sequence>MKRFALTLTAVGALAAAWAIVGPARSAQAQPAKGAPAAYERVREVMADRFKDMKLAGDPDRDFAALLIAHHEDLIFLARTQLEHGADEQLRRMAQRIIDEQQKQISELKEWQVRNRQADYRARADQPPHGSGPLDRTGPPAPQVQAAAPAQPAAQESARQLPMVSGTVEKVDAGAGKITLDHGPIPNLSMDAMTMVFRVQDPAVLKGVKAGDRVRFQADRVNGQISVVTIQKGK</sequence>
<evidence type="ECO:0000256" key="2">
    <source>
        <dbReference type="SAM" id="SignalP"/>
    </source>
</evidence>
<dbReference type="KEGG" id="mico:GDR74_10110"/>
<dbReference type="AlphaFoldDB" id="A0A5P9K2U6"/>
<feature type="compositionally biased region" description="Low complexity" evidence="1">
    <location>
        <begin position="143"/>
        <end position="155"/>
    </location>
</feature>
<dbReference type="InterPro" id="IPR021647">
    <property type="entry name" value="CusF_Ec"/>
</dbReference>
<protein>
    <submittedName>
        <fullName evidence="4">DUF305 domain-containing protein</fullName>
    </submittedName>
</protein>
<keyword evidence="2" id="KW-0732">Signal</keyword>
<dbReference type="Gene3D" id="1.20.1260.10">
    <property type="match status" value="1"/>
</dbReference>
<dbReference type="PANTHER" id="PTHR36933">
    <property type="entry name" value="SLL0788 PROTEIN"/>
    <property type="match status" value="1"/>
</dbReference>
<dbReference type="RefSeq" id="WP_152586197.1">
    <property type="nucleotide sequence ID" value="NZ_CP045423.1"/>
</dbReference>
<proteinExistence type="predicted"/>
<evidence type="ECO:0000259" key="3">
    <source>
        <dbReference type="Pfam" id="PF03713"/>
    </source>
</evidence>
<dbReference type="Pfam" id="PF11604">
    <property type="entry name" value="CusF_Ec"/>
    <property type="match status" value="1"/>
</dbReference>
<evidence type="ECO:0000256" key="1">
    <source>
        <dbReference type="SAM" id="MobiDB-lite"/>
    </source>
</evidence>
<dbReference type="InterPro" id="IPR012347">
    <property type="entry name" value="Ferritin-like"/>
</dbReference>
<keyword evidence="5" id="KW-1185">Reference proteome</keyword>
<feature type="domain" description="DUF305" evidence="3">
    <location>
        <begin position="51"/>
        <end position="111"/>
    </location>
</feature>
<dbReference type="Proteomes" id="UP000325614">
    <property type="component" value="Chromosome"/>
</dbReference>
<evidence type="ECO:0000313" key="5">
    <source>
        <dbReference type="Proteomes" id="UP000325614"/>
    </source>
</evidence>
<feature type="region of interest" description="Disordered" evidence="1">
    <location>
        <begin position="121"/>
        <end position="160"/>
    </location>
</feature>
<dbReference type="InterPro" id="IPR042230">
    <property type="entry name" value="CusF_sf"/>
</dbReference>
<feature type="signal peptide" evidence="2">
    <location>
        <begin position="1"/>
        <end position="29"/>
    </location>
</feature>
<dbReference type="Pfam" id="PF03713">
    <property type="entry name" value="DUF305"/>
    <property type="match status" value="1"/>
</dbReference>
<organism evidence="4 5">
    <name type="scientific">Microvirga thermotolerans</name>
    <dbReference type="NCBI Taxonomy" id="2651334"/>
    <lineage>
        <taxon>Bacteria</taxon>
        <taxon>Pseudomonadati</taxon>
        <taxon>Pseudomonadota</taxon>
        <taxon>Alphaproteobacteria</taxon>
        <taxon>Hyphomicrobiales</taxon>
        <taxon>Methylobacteriaceae</taxon>
        <taxon>Microvirga</taxon>
    </lineage>
</organism>
<reference evidence="4 5" key="1">
    <citation type="submission" date="2019-10" db="EMBL/GenBank/DDBJ databases">
        <title>Isolation, Identification of Microvirga thermotolerans HR1, a novel thermophilic bacterium and Comparative Genomics of the genus Microvirga.</title>
        <authorList>
            <person name="Li J."/>
            <person name="Zhang W."/>
            <person name="Lin M."/>
            <person name="Wang J."/>
        </authorList>
    </citation>
    <scope>NUCLEOTIDE SEQUENCE [LARGE SCALE GENOMIC DNA]</scope>
    <source>
        <strain evidence="4 5">HR1</strain>
    </source>
</reference>
<dbReference type="Gene3D" id="2.40.50.320">
    <property type="entry name" value="Copper binding periplasmic protein CusF"/>
    <property type="match status" value="1"/>
</dbReference>
<feature type="chain" id="PRO_5024867811" evidence="2">
    <location>
        <begin position="30"/>
        <end position="234"/>
    </location>
</feature>
<accession>A0A5P9K2U6</accession>
<dbReference type="EMBL" id="CP045423">
    <property type="protein sequence ID" value="QFU16554.1"/>
    <property type="molecule type" value="Genomic_DNA"/>
</dbReference>
<dbReference type="InterPro" id="IPR005183">
    <property type="entry name" value="DUF305_CopM-like"/>
</dbReference>
<name>A0A5P9K2U6_9HYPH</name>
<dbReference type="PANTHER" id="PTHR36933:SF1">
    <property type="entry name" value="SLL0788 PROTEIN"/>
    <property type="match status" value="1"/>
</dbReference>
<evidence type="ECO:0000313" key="4">
    <source>
        <dbReference type="EMBL" id="QFU16554.1"/>
    </source>
</evidence>